<protein>
    <submittedName>
        <fullName evidence="1">Uncharacterized protein</fullName>
    </submittedName>
</protein>
<organism evidence="1 2">
    <name type="scientific">Bisgaardia hudsonensis</name>
    <dbReference type="NCBI Taxonomy" id="109472"/>
    <lineage>
        <taxon>Bacteria</taxon>
        <taxon>Pseudomonadati</taxon>
        <taxon>Pseudomonadota</taxon>
        <taxon>Gammaproteobacteria</taxon>
        <taxon>Pasteurellales</taxon>
        <taxon>Pasteurellaceae</taxon>
        <taxon>Bisgaardia</taxon>
    </lineage>
</organism>
<proteinExistence type="predicted"/>
<reference evidence="1 2" key="1">
    <citation type="submission" date="2019-03" db="EMBL/GenBank/DDBJ databases">
        <title>Genomic Encyclopedia of Type Strains, Phase IV (KMG-IV): sequencing the most valuable type-strain genomes for metagenomic binning, comparative biology and taxonomic classification.</title>
        <authorList>
            <person name="Goeker M."/>
        </authorList>
    </citation>
    <scope>NUCLEOTIDE SEQUENCE [LARGE SCALE GENOMIC DNA]</scope>
    <source>
        <strain evidence="1 2">DSM 28231</strain>
    </source>
</reference>
<dbReference type="RefSeq" id="WP_132024886.1">
    <property type="nucleotide sequence ID" value="NZ_CP016605.1"/>
</dbReference>
<keyword evidence="2" id="KW-1185">Reference proteome</keyword>
<evidence type="ECO:0000313" key="1">
    <source>
        <dbReference type="EMBL" id="TCP11305.1"/>
    </source>
</evidence>
<name>A0A4R2MSZ0_9PAST</name>
<sequence length="143" mass="15452">MRNHTIAGTLSGGFHDQGYTEKASKLFNEGSIEYAVAPRDIVATGIGLPYVSGKFSLGIGNTDTTGSNATGIPLWGIFSGDHTIAYYKDEEVISFLKPPKEDDGKARLDIINYQNKVWGQIGPKTKIINFGNGSIIENNQGNE</sequence>
<gene>
    <name evidence="1" type="ORF">EV697_10828</name>
</gene>
<evidence type="ECO:0000313" key="2">
    <source>
        <dbReference type="Proteomes" id="UP000294841"/>
    </source>
</evidence>
<dbReference type="AlphaFoldDB" id="A0A4R2MSZ0"/>
<dbReference type="Proteomes" id="UP000294841">
    <property type="component" value="Unassembled WGS sequence"/>
</dbReference>
<comment type="caution">
    <text evidence="1">The sequence shown here is derived from an EMBL/GenBank/DDBJ whole genome shotgun (WGS) entry which is preliminary data.</text>
</comment>
<accession>A0A4R2MSZ0</accession>
<dbReference type="OrthoDB" id="5679023at2"/>
<dbReference type="EMBL" id="SLXI01000008">
    <property type="protein sequence ID" value="TCP11305.1"/>
    <property type="molecule type" value="Genomic_DNA"/>
</dbReference>